<keyword evidence="3" id="KW-0663">Pyridoxal phosphate</keyword>
<gene>
    <name evidence="7" type="ORF">FZD51_23145</name>
</gene>
<dbReference type="Gene3D" id="3.90.1150.10">
    <property type="entry name" value="Aspartate Aminotransferase, domain 1"/>
    <property type="match status" value="1"/>
</dbReference>
<dbReference type="CDD" id="cd00609">
    <property type="entry name" value="AAT_like"/>
    <property type="match status" value="1"/>
</dbReference>
<dbReference type="NCBIfam" id="TIGR04350">
    <property type="entry name" value="C_S_lyase_PatB"/>
    <property type="match status" value="1"/>
</dbReference>
<reference evidence="7 8" key="1">
    <citation type="submission" date="2019-08" db="EMBL/GenBank/DDBJ databases">
        <title>Bacillus genomes from the desert of Cuatro Cienegas, Coahuila.</title>
        <authorList>
            <person name="Olmedo-Alvarez G."/>
        </authorList>
    </citation>
    <scope>NUCLEOTIDE SEQUENCE [LARGE SCALE GENOMIC DNA]</scope>
    <source>
        <strain evidence="7 8">CH446_14T</strain>
    </source>
</reference>
<sequence length="389" mass="44245">MTKYDFHKAINRYETASVKWELTKDVFGSSDVLPMWVADMDFEPPEEVQNAISKRASHEVFGYTFVPPSASEAVQQWQKSQSGWEIGRSWVLYSPGVVPSISIAIQAFTSPGDKIMLQSPVYTPFFEMIEKNGRMAVNSPLELVEQRYEIDFQRFREDLKKGIKLFLLCNPHNPGGRVWTKDELLKIGELCAKYGCLILSDEIHSDLVFSPHTHIPIASLSKEFRDISITCIAPSKTFNIAGLQSSAVIIPNEQLREKFKAVQAQQGFFTLNIFGITALEAAYRHGRDWLDQLLTYLQENYEIARSFIERELPQVKVMDLEATYLMWLDCRDLSLPDTELNSLLIEKGRIALEPGTKYGPGGEGFVRMNIACPRETLEEGLKRLKLAFS</sequence>
<dbReference type="Pfam" id="PF00155">
    <property type="entry name" value="Aminotran_1_2"/>
    <property type="match status" value="1"/>
</dbReference>
<dbReference type="InterPro" id="IPR015424">
    <property type="entry name" value="PyrdxlP-dep_Trfase"/>
</dbReference>
<evidence type="ECO:0000256" key="2">
    <source>
        <dbReference type="ARBA" id="ARBA00012224"/>
    </source>
</evidence>
<comment type="similarity">
    <text evidence="5">Belongs to the class-II pyridoxal-phosphate-dependent aminotransferase family. MalY/PatB cystathionine beta-lyase subfamily.</text>
</comment>
<protein>
    <recommendedName>
        <fullName evidence="2">cysteine-S-conjugate beta-lyase</fullName>
        <ecNumber evidence="2">4.4.1.13</ecNumber>
    </recommendedName>
</protein>
<evidence type="ECO:0000313" key="7">
    <source>
        <dbReference type="EMBL" id="TYS42275.1"/>
    </source>
</evidence>
<dbReference type="GO" id="GO:0047804">
    <property type="term" value="F:cysteine-S-conjugate beta-lyase activity"/>
    <property type="evidence" value="ECO:0007669"/>
    <property type="project" value="UniProtKB-EC"/>
</dbReference>
<dbReference type="InterPro" id="IPR004839">
    <property type="entry name" value="Aminotransferase_I/II_large"/>
</dbReference>
<proteinExistence type="inferred from homology"/>
<feature type="domain" description="Aminotransferase class I/classII large" evidence="6">
    <location>
        <begin position="35"/>
        <end position="384"/>
    </location>
</feature>
<dbReference type="EMBL" id="VTER01000016">
    <property type="protein sequence ID" value="TYS42275.1"/>
    <property type="molecule type" value="Genomic_DNA"/>
</dbReference>
<dbReference type="Proteomes" id="UP000322139">
    <property type="component" value="Unassembled WGS sequence"/>
</dbReference>
<keyword evidence="7" id="KW-0808">Transferase</keyword>
<evidence type="ECO:0000313" key="8">
    <source>
        <dbReference type="Proteomes" id="UP000322139"/>
    </source>
</evidence>
<dbReference type="GO" id="GO:0008483">
    <property type="term" value="F:transaminase activity"/>
    <property type="evidence" value="ECO:0007669"/>
    <property type="project" value="UniProtKB-KW"/>
</dbReference>
<evidence type="ECO:0000256" key="1">
    <source>
        <dbReference type="ARBA" id="ARBA00001933"/>
    </source>
</evidence>
<keyword evidence="7" id="KW-0032">Aminotransferase</keyword>
<organism evidence="7 8">
    <name type="scientific">Bacillus infantis</name>
    <dbReference type="NCBI Taxonomy" id="324767"/>
    <lineage>
        <taxon>Bacteria</taxon>
        <taxon>Bacillati</taxon>
        <taxon>Bacillota</taxon>
        <taxon>Bacilli</taxon>
        <taxon>Bacillales</taxon>
        <taxon>Bacillaceae</taxon>
        <taxon>Bacillus</taxon>
    </lineage>
</organism>
<name>A0A5D4QT20_9BACI</name>
<dbReference type="PANTHER" id="PTHR43525">
    <property type="entry name" value="PROTEIN MALY"/>
    <property type="match status" value="1"/>
</dbReference>
<comment type="cofactor">
    <cofactor evidence="1">
        <name>pyridoxal 5'-phosphate</name>
        <dbReference type="ChEBI" id="CHEBI:597326"/>
    </cofactor>
</comment>
<evidence type="ECO:0000256" key="5">
    <source>
        <dbReference type="ARBA" id="ARBA00037974"/>
    </source>
</evidence>
<evidence type="ECO:0000259" key="6">
    <source>
        <dbReference type="Pfam" id="PF00155"/>
    </source>
</evidence>
<dbReference type="RefSeq" id="WP_148976890.1">
    <property type="nucleotide sequence ID" value="NZ_VTER01000016.1"/>
</dbReference>
<keyword evidence="4" id="KW-0456">Lyase</keyword>
<evidence type="ECO:0000256" key="4">
    <source>
        <dbReference type="ARBA" id="ARBA00023239"/>
    </source>
</evidence>
<comment type="caution">
    <text evidence="7">The sequence shown here is derived from an EMBL/GenBank/DDBJ whole genome shotgun (WGS) entry which is preliminary data.</text>
</comment>
<accession>A0A5D4QT20</accession>
<dbReference type="InterPro" id="IPR015422">
    <property type="entry name" value="PyrdxlP-dep_Trfase_small"/>
</dbReference>
<dbReference type="PANTHER" id="PTHR43525:SF1">
    <property type="entry name" value="PROTEIN MALY"/>
    <property type="match status" value="1"/>
</dbReference>
<dbReference type="InterPro" id="IPR051798">
    <property type="entry name" value="Class-II_PLP-Dep_Aminotrans"/>
</dbReference>
<dbReference type="EC" id="4.4.1.13" evidence="2"/>
<evidence type="ECO:0000256" key="3">
    <source>
        <dbReference type="ARBA" id="ARBA00022898"/>
    </source>
</evidence>
<dbReference type="GO" id="GO:0030170">
    <property type="term" value="F:pyridoxal phosphate binding"/>
    <property type="evidence" value="ECO:0007669"/>
    <property type="project" value="InterPro"/>
</dbReference>
<dbReference type="SUPFAM" id="SSF53383">
    <property type="entry name" value="PLP-dependent transferases"/>
    <property type="match status" value="1"/>
</dbReference>
<dbReference type="AlphaFoldDB" id="A0A5D4QT20"/>
<dbReference type="InterPro" id="IPR015421">
    <property type="entry name" value="PyrdxlP-dep_Trfase_major"/>
</dbReference>
<dbReference type="InterPro" id="IPR027619">
    <property type="entry name" value="C-S_lyase_PatB-like"/>
</dbReference>
<dbReference type="Gene3D" id="3.40.640.10">
    <property type="entry name" value="Type I PLP-dependent aspartate aminotransferase-like (Major domain)"/>
    <property type="match status" value="1"/>
</dbReference>